<name>A0A9X3DY26_9HYPH</name>
<sequence length="243" mass="27772">MTELRVPSIQHLARNWHNDPNAIAKKLVSLARNPPTFNYNPLISATKDLLVLGASYDSVLEGLSRLPRRDVRNNFLEVLPLIYGHFSGLSPDFYQNVGRRHYQLGRDLAIPFDPIMIYGINGQLHFPWLSFWRSNPLDRERLSLFVTLADEILMQDPDLEDARFEILDFSCPRAKTPRELRITDARDIPRIEAAKKASMLETFAQGFLMAKSILAADPAAASQERPQRERNIHPGQDDLFPPE</sequence>
<evidence type="ECO:0000313" key="3">
    <source>
        <dbReference type="Proteomes" id="UP001144805"/>
    </source>
</evidence>
<proteinExistence type="predicted"/>
<feature type="region of interest" description="Disordered" evidence="1">
    <location>
        <begin position="218"/>
        <end position="243"/>
    </location>
</feature>
<feature type="compositionally biased region" description="Basic and acidic residues" evidence="1">
    <location>
        <begin position="225"/>
        <end position="236"/>
    </location>
</feature>
<organism evidence="2 3">
    <name type="scientific">Kaistia nematophila</name>
    <dbReference type="NCBI Taxonomy" id="2994654"/>
    <lineage>
        <taxon>Bacteria</taxon>
        <taxon>Pseudomonadati</taxon>
        <taxon>Pseudomonadota</taxon>
        <taxon>Alphaproteobacteria</taxon>
        <taxon>Hyphomicrobiales</taxon>
        <taxon>Kaistiaceae</taxon>
        <taxon>Kaistia</taxon>
    </lineage>
</organism>
<gene>
    <name evidence="2" type="ORF">OSH07_01380</name>
</gene>
<dbReference type="Proteomes" id="UP001144805">
    <property type="component" value="Unassembled WGS sequence"/>
</dbReference>
<dbReference type="RefSeq" id="WP_266336813.1">
    <property type="nucleotide sequence ID" value="NZ_JAPKNK010000001.1"/>
</dbReference>
<evidence type="ECO:0000256" key="1">
    <source>
        <dbReference type="SAM" id="MobiDB-lite"/>
    </source>
</evidence>
<evidence type="ECO:0000313" key="2">
    <source>
        <dbReference type="EMBL" id="MCX5567837.1"/>
    </source>
</evidence>
<comment type="caution">
    <text evidence="2">The sequence shown here is derived from an EMBL/GenBank/DDBJ whole genome shotgun (WGS) entry which is preliminary data.</text>
</comment>
<keyword evidence="3" id="KW-1185">Reference proteome</keyword>
<dbReference type="EMBL" id="JAPKNK010000001">
    <property type="protein sequence ID" value="MCX5567837.1"/>
    <property type="molecule type" value="Genomic_DNA"/>
</dbReference>
<accession>A0A9X3DY26</accession>
<reference evidence="2" key="1">
    <citation type="submission" date="2022-11" db="EMBL/GenBank/DDBJ databases">
        <title>Biodiversity and phylogenetic relationships of bacteria.</title>
        <authorList>
            <person name="Machado R.A.R."/>
            <person name="Bhat A."/>
            <person name="Loulou A."/>
            <person name="Kallel S."/>
        </authorList>
    </citation>
    <scope>NUCLEOTIDE SEQUENCE</scope>
    <source>
        <strain evidence="2">K-TC2</strain>
    </source>
</reference>
<dbReference type="AlphaFoldDB" id="A0A9X3DY26"/>
<protein>
    <submittedName>
        <fullName evidence="2">Uncharacterized protein</fullName>
    </submittedName>
</protein>